<name>A0A371XGX7_9HYPH</name>
<dbReference type="RefSeq" id="WP_116623446.1">
    <property type="nucleotide sequence ID" value="NZ_QURN01000005.1"/>
</dbReference>
<accession>A0A371XGX7</accession>
<reference evidence="2" key="1">
    <citation type="submission" date="2018-08" db="EMBL/GenBank/DDBJ databases">
        <authorList>
            <person name="Im W.T."/>
        </authorList>
    </citation>
    <scope>NUCLEOTIDE SEQUENCE [LARGE SCALE GENOMIC DNA]</scope>
    <source>
        <strain evidence="2">LA-28</strain>
    </source>
</reference>
<dbReference type="Pfam" id="PF12974">
    <property type="entry name" value="Phosphonate-bd"/>
    <property type="match status" value="1"/>
</dbReference>
<dbReference type="PANTHER" id="PTHR35841:SF1">
    <property type="entry name" value="PHOSPHONATES-BINDING PERIPLASMIC PROTEIN"/>
    <property type="match status" value="1"/>
</dbReference>
<dbReference type="EMBL" id="QURN01000005">
    <property type="protein sequence ID" value="RFC68304.1"/>
    <property type="molecule type" value="Genomic_DNA"/>
</dbReference>
<dbReference type="Gene3D" id="3.40.190.10">
    <property type="entry name" value="Periplasmic binding protein-like II"/>
    <property type="match status" value="1"/>
</dbReference>
<proteinExistence type="predicted"/>
<sequence length="237" mass="25786">MSGVIAALPMYDWPERRGEVDAQWAALRDHLRARGVDAPQELSRRTGDLLDFWKRPDLLFSQTCWGPMEQGLDAFAQVLGQPSYDGIEGGDGELYSSAIIMRRADVAGGEVAAPAGAEAVLPVELMRGRRFAYNVPDSMSGIIGITRDLEAVGEDIGVFSELIETGGHRGSIRAVADGRADVAAIDCLSWDLAQKYEPPARELVVVGWTAKRKGLPYISAKDTAIEVVEALREALRF</sequence>
<gene>
    <name evidence="1" type="ORF">DY251_07135</name>
</gene>
<dbReference type="Proteomes" id="UP000262379">
    <property type="component" value="Unassembled WGS sequence"/>
</dbReference>
<protein>
    <submittedName>
        <fullName evidence="1">Phosphate ABC transporter substrate-binding protein</fullName>
    </submittedName>
</protein>
<evidence type="ECO:0000313" key="2">
    <source>
        <dbReference type="Proteomes" id="UP000262379"/>
    </source>
</evidence>
<keyword evidence="2" id="KW-1185">Reference proteome</keyword>
<dbReference type="AlphaFoldDB" id="A0A371XGX7"/>
<dbReference type="PANTHER" id="PTHR35841">
    <property type="entry name" value="PHOSPHONATES-BINDING PERIPLASMIC PROTEIN"/>
    <property type="match status" value="1"/>
</dbReference>
<evidence type="ECO:0000313" key="1">
    <source>
        <dbReference type="EMBL" id="RFC68304.1"/>
    </source>
</evidence>
<dbReference type="SUPFAM" id="SSF53850">
    <property type="entry name" value="Periplasmic binding protein-like II"/>
    <property type="match status" value="1"/>
</dbReference>
<organism evidence="1 2">
    <name type="scientific">Mesorhizobium denitrificans</name>
    <dbReference type="NCBI Taxonomy" id="2294114"/>
    <lineage>
        <taxon>Bacteria</taxon>
        <taxon>Pseudomonadati</taxon>
        <taxon>Pseudomonadota</taxon>
        <taxon>Alphaproteobacteria</taxon>
        <taxon>Hyphomicrobiales</taxon>
        <taxon>Phyllobacteriaceae</taxon>
        <taxon>Mesorhizobium</taxon>
    </lineage>
</organism>
<comment type="caution">
    <text evidence="1">The sequence shown here is derived from an EMBL/GenBank/DDBJ whole genome shotgun (WGS) entry which is preliminary data.</text>
</comment>